<feature type="coiled-coil region" evidence="1">
    <location>
        <begin position="76"/>
        <end position="103"/>
    </location>
</feature>
<keyword evidence="1" id="KW-0175">Coiled coil</keyword>
<dbReference type="PROSITE" id="PS51257">
    <property type="entry name" value="PROKAR_LIPOPROTEIN"/>
    <property type="match status" value="1"/>
</dbReference>
<gene>
    <name evidence="3" type="ORF">CDEB00056_LOCUS4336</name>
</gene>
<feature type="chain" id="PRO_5031530264" evidence="2">
    <location>
        <begin position="29"/>
        <end position="441"/>
    </location>
</feature>
<keyword evidence="2" id="KW-0732">Signal</keyword>
<feature type="signal peptide" evidence="2">
    <location>
        <begin position="1"/>
        <end position="28"/>
    </location>
</feature>
<name>A0A7S3PYH2_9STRA</name>
<evidence type="ECO:0000256" key="2">
    <source>
        <dbReference type="SAM" id="SignalP"/>
    </source>
</evidence>
<proteinExistence type="predicted"/>
<protein>
    <submittedName>
        <fullName evidence="3">Uncharacterized protein</fullName>
    </submittedName>
</protein>
<organism evidence="3">
    <name type="scientific">Chaetoceros debilis</name>
    <dbReference type="NCBI Taxonomy" id="122233"/>
    <lineage>
        <taxon>Eukaryota</taxon>
        <taxon>Sar</taxon>
        <taxon>Stramenopiles</taxon>
        <taxon>Ochrophyta</taxon>
        <taxon>Bacillariophyta</taxon>
        <taxon>Coscinodiscophyceae</taxon>
        <taxon>Chaetocerotophycidae</taxon>
        <taxon>Chaetocerotales</taxon>
        <taxon>Chaetocerotaceae</taxon>
        <taxon>Chaetoceros</taxon>
    </lineage>
</organism>
<evidence type="ECO:0000313" key="3">
    <source>
        <dbReference type="EMBL" id="CAE0459495.1"/>
    </source>
</evidence>
<reference evidence="3" key="1">
    <citation type="submission" date="2021-01" db="EMBL/GenBank/DDBJ databases">
        <authorList>
            <person name="Corre E."/>
            <person name="Pelletier E."/>
            <person name="Niang G."/>
            <person name="Scheremetjew M."/>
            <person name="Finn R."/>
            <person name="Kale V."/>
            <person name="Holt S."/>
            <person name="Cochrane G."/>
            <person name="Meng A."/>
            <person name="Brown T."/>
            <person name="Cohen L."/>
        </authorList>
    </citation>
    <scope>NUCLEOTIDE SEQUENCE</scope>
    <source>
        <strain evidence="3">MM31A-1</strain>
    </source>
</reference>
<sequence length="441" mass="49920">MFRCCFNIKIWILPFLLMACCTLETVFSFSISFNVVGGGSTSAIAKTNIVNKAQAQNSTEIVVGAPKNRDAMIARAAVLRQGIMKKQLELQRLEREIQCCTATSSPLLLSATNIFGMKMGLFDVDVGVPDKPLDVLVRTSSRAVSTFWNSTQVLLRKLDRVKTKEGRNNQRYMGSVEEYALSQSEAGARIISDLVLNHPDRLLHLADWNTPSLLPHVPAILGRLDRLENHVSGILEKVLNNRKHLQSIEPYLSEVLERLDDIEPHLPWILKNVDVLAPYTGLLLRHIDALLLYAEGDDVDSSFMDIDERYALAEQLLPYLEFYVSRLDTVGPHLPLLRPHINKLVEHNRIAKITPHIDRLFARGYLNVGTSANLDVLLFWVGWTLNIPLLPRIFFAIPGSPRFVTFLANRMPRRFVRKNCPNVQCSIDGDYGTRWNRLSKD</sequence>
<dbReference type="AlphaFoldDB" id="A0A7S3PYH2"/>
<dbReference type="EMBL" id="HBIO01006001">
    <property type="protein sequence ID" value="CAE0459495.1"/>
    <property type="molecule type" value="Transcribed_RNA"/>
</dbReference>
<evidence type="ECO:0000256" key="1">
    <source>
        <dbReference type="SAM" id="Coils"/>
    </source>
</evidence>
<accession>A0A7S3PYH2</accession>